<name>A0AAJ4NMJ9_9GAMM</name>
<dbReference type="KEGG" id="fsr:KQR59_05250"/>
<gene>
    <name evidence="2" type="ORF">KQR59_05250</name>
</gene>
<organism evidence="2 3">
    <name type="scientific">Francisella salimarina</name>
    <dbReference type="NCBI Taxonomy" id="2599927"/>
    <lineage>
        <taxon>Bacteria</taxon>
        <taxon>Pseudomonadati</taxon>
        <taxon>Pseudomonadota</taxon>
        <taxon>Gammaproteobacteria</taxon>
        <taxon>Thiotrichales</taxon>
        <taxon>Francisellaceae</taxon>
        <taxon>Francisella</taxon>
    </lineage>
</organism>
<dbReference type="GO" id="GO:0004519">
    <property type="term" value="F:endonuclease activity"/>
    <property type="evidence" value="ECO:0007669"/>
    <property type="project" value="UniProtKB-KW"/>
</dbReference>
<sequence length="447" mass="50832">MQLTKMPKYDAYKDSGVEWLGEIPESWSLLANKYIFKLKKNLVGKKSKDYDLLSLTLKGVIKRDMENPEGKFPAEFDTYQEVKKNDFIFCLFDVEETPRTVGLSLYDGMITGAYTVMSVYNININYLYYFYLNLDSKKRLKPLYKGLRNTIPKDIFFSFKTFVPSTHEQTLIAKFLDQKTAQIDKAIEIKHKQIELLKEQKQIVINNAVTKGLDPNVPMKDSGIEWIGEIPQGWEVKKIKHVTCKIGSGITPSGGGTTYLEEGGVPLLRSQNVHFGRIDLSDVARISEGIHESMKNSQVRNGDVLLNITGGSIGRCHYVETDERLNVNQHVCIVRPKTIETKYLNFILASEIGQGQIWFFQQGGGREGLNFQALKNFFIPCPTTLLKQQQIVAYIEEKTSKIDKAIKLQNNQIDKLKEYKASLINSVVTGKVRVTDEMVNSKGDINE</sequence>
<keyword evidence="2" id="KW-0255">Endonuclease</keyword>
<evidence type="ECO:0000259" key="1">
    <source>
        <dbReference type="Pfam" id="PF01420"/>
    </source>
</evidence>
<dbReference type="InterPro" id="IPR000055">
    <property type="entry name" value="Restrct_endonuc_typeI_TRD"/>
</dbReference>
<dbReference type="Proteomes" id="UP000683421">
    <property type="component" value="Chromosome"/>
</dbReference>
<proteinExistence type="predicted"/>
<accession>A0AAJ4NMJ9</accession>
<evidence type="ECO:0000313" key="2">
    <source>
        <dbReference type="EMBL" id="QWU98522.1"/>
    </source>
</evidence>
<dbReference type="EMBL" id="CP076680">
    <property type="protein sequence ID" value="QWU98522.1"/>
    <property type="molecule type" value="Genomic_DNA"/>
</dbReference>
<keyword evidence="3" id="KW-1185">Reference proteome</keyword>
<dbReference type="Pfam" id="PF01420">
    <property type="entry name" value="Methylase_S"/>
    <property type="match status" value="1"/>
</dbReference>
<evidence type="ECO:0000313" key="3">
    <source>
        <dbReference type="Proteomes" id="UP000683421"/>
    </source>
</evidence>
<keyword evidence="2" id="KW-0540">Nuclease</keyword>
<dbReference type="InterPro" id="IPR051212">
    <property type="entry name" value="Type-I_RE_S_subunit"/>
</dbReference>
<dbReference type="PANTHER" id="PTHR43140">
    <property type="entry name" value="TYPE-1 RESTRICTION ENZYME ECOKI SPECIFICITY PROTEIN"/>
    <property type="match status" value="1"/>
</dbReference>
<dbReference type="GO" id="GO:0003677">
    <property type="term" value="F:DNA binding"/>
    <property type="evidence" value="ECO:0007669"/>
    <property type="project" value="InterPro"/>
</dbReference>
<feature type="domain" description="Type I restriction modification DNA specificity" evidence="1">
    <location>
        <begin position="231"/>
        <end position="417"/>
    </location>
</feature>
<dbReference type="PANTHER" id="PTHR43140:SF1">
    <property type="entry name" value="TYPE I RESTRICTION ENZYME ECOKI SPECIFICITY SUBUNIT"/>
    <property type="match status" value="1"/>
</dbReference>
<reference evidence="2 3" key="1">
    <citation type="submission" date="2021-06" db="EMBL/GenBank/DDBJ databases">
        <title>Ulceroglandular infection and bacteremia caused by Francisella salimarina in an immunocompromised patient, France.</title>
        <authorList>
            <person name="Hennebique A."/>
            <person name="Caspar Y."/>
            <person name="Maurin M."/>
            <person name="Boisset S."/>
            <person name="Pelloux I."/>
            <person name="Gallego-Hernanz M.P."/>
            <person name="Burucoa C."/>
            <person name="Cazenave-Roblot F."/>
            <person name="Plouzeau C."/>
            <person name="Rammaert B."/>
        </authorList>
    </citation>
    <scope>NUCLEOTIDE SEQUENCE [LARGE SCALE GENOMIC DNA]</scope>
    <source>
        <strain evidence="2 3">CHUGA-F75</strain>
    </source>
</reference>
<dbReference type="RefSeq" id="WP_216691726.1">
    <property type="nucleotide sequence ID" value="NZ_CP076680.1"/>
</dbReference>
<dbReference type="AlphaFoldDB" id="A0AAJ4NMJ9"/>
<protein>
    <submittedName>
        <fullName evidence="2">Restriction endonuclease subunit S</fullName>
    </submittedName>
</protein>
<keyword evidence="2" id="KW-0378">Hydrolase</keyword>
<dbReference type="REBASE" id="504570">
    <property type="entry name" value="S.FsaF75ORF5255P"/>
</dbReference>